<dbReference type="EMBL" id="CZCS02000008">
    <property type="protein sequence ID" value="VXD12139.1"/>
    <property type="molecule type" value="Genomic_DNA"/>
</dbReference>
<reference evidence="1" key="1">
    <citation type="submission" date="2019-10" db="EMBL/GenBank/DDBJ databases">
        <authorList>
            <consortium name="Genoscope - CEA"/>
            <person name="William W."/>
        </authorList>
    </citation>
    <scope>NUCLEOTIDE SEQUENCE [LARGE SCALE GENOMIC DNA]</scope>
    <source>
        <strain evidence="1">BBR_PRJEB10994</strain>
    </source>
</reference>
<dbReference type="Proteomes" id="UP000182190">
    <property type="component" value="Unassembled WGS sequence"/>
</dbReference>
<evidence type="ECO:0000313" key="2">
    <source>
        <dbReference type="Proteomes" id="UP000182190"/>
    </source>
</evidence>
<gene>
    <name evidence="1" type="ORF">PL9631_1050014</name>
</gene>
<dbReference type="AlphaFoldDB" id="A0A7Z9BMN1"/>
<proteinExistence type="predicted"/>
<dbReference type="NCBIfam" id="TIGR02807">
    <property type="entry name" value="cas6_cmx6"/>
    <property type="match status" value="1"/>
</dbReference>
<dbReference type="OrthoDB" id="9779370at2"/>
<keyword evidence="2" id="KW-1185">Reference proteome</keyword>
<accession>A0A7Z9BMN1</accession>
<evidence type="ECO:0000313" key="1">
    <source>
        <dbReference type="EMBL" id="VXD12139.1"/>
    </source>
</evidence>
<sequence length="225" mass="24730">MSNIVNLSFPVTGKMLPADQNYRLYAALCKQCPQLHDLPGFAINTISGLPSQLGRIQLTSKSRLLLRLPVEAIALVYPLTDQNLEIGGHLIHLGNPELQTIKPCDSLKARLVTIKGYHEPESFLAAAQRQLEALEINADIGIPANAQGEPKRLTLKINKENQKDARTYTIVGFSVIVSDLELEDSIKLQIQGLGGKRRLGCGVFYPNISVYKHLGGMRYAETAIS</sequence>
<comment type="caution">
    <text evidence="1">The sequence shown here is derived from an EMBL/GenBank/DDBJ whole genome shotgun (WGS) entry which is preliminary data.</text>
</comment>
<dbReference type="Pfam" id="PF09559">
    <property type="entry name" value="Cas6"/>
    <property type="match status" value="1"/>
</dbReference>
<organism evidence="1 2">
    <name type="scientific">Planktothrix paucivesiculata PCC 9631</name>
    <dbReference type="NCBI Taxonomy" id="671071"/>
    <lineage>
        <taxon>Bacteria</taxon>
        <taxon>Bacillati</taxon>
        <taxon>Cyanobacteriota</taxon>
        <taxon>Cyanophyceae</taxon>
        <taxon>Oscillatoriophycideae</taxon>
        <taxon>Oscillatoriales</taxon>
        <taxon>Microcoleaceae</taxon>
        <taxon>Planktothrix</taxon>
    </lineage>
</organism>
<name>A0A7Z9BMN1_9CYAN</name>
<dbReference type="InterPro" id="IPR014174">
    <property type="entry name" value="CRISPR-assoc_prot_Cas6/Cmx6"/>
</dbReference>
<dbReference type="RefSeq" id="WP_083623601.1">
    <property type="nucleotide sequence ID" value="NZ_LR735026.1"/>
</dbReference>
<protein>
    <submittedName>
        <fullName evidence="1">Uncharacterized protein</fullName>
    </submittedName>
</protein>